<organism evidence="3 4">
    <name type="scientific">Spirosoma fluviale</name>
    <dbReference type="NCBI Taxonomy" id="1597977"/>
    <lineage>
        <taxon>Bacteria</taxon>
        <taxon>Pseudomonadati</taxon>
        <taxon>Bacteroidota</taxon>
        <taxon>Cytophagia</taxon>
        <taxon>Cytophagales</taxon>
        <taxon>Cytophagaceae</taxon>
        <taxon>Spirosoma</taxon>
    </lineage>
</organism>
<dbReference type="SUPFAM" id="SSF141571">
    <property type="entry name" value="Pentapeptide repeat-like"/>
    <property type="match status" value="1"/>
</dbReference>
<dbReference type="Gene3D" id="3.30.565.10">
    <property type="entry name" value="Histidine kinase-like ATPase, C-terminal domain"/>
    <property type="match status" value="1"/>
</dbReference>
<dbReference type="OrthoDB" id="9792992at2"/>
<feature type="transmembrane region" description="Helical" evidence="1">
    <location>
        <begin position="130"/>
        <end position="152"/>
    </location>
</feature>
<dbReference type="AlphaFoldDB" id="A0A286GCN1"/>
<gene>
    <name evidence="3" type="ORF">SAMN06269250_4441</name>
</gene>
<name>A0A286GCN1_9BACT</name>
<dbReference type="Gene3D" id="2.160.20.80">
    <property type="entry name" value="E3 ubiquitin-protein ligase SopA"/>
    <property type="match status" value="1"/>
</dbReference>
<dbReference type="Proteomes" id="UP000219452">
    <property type="component" value="Unassembled WGS sequence"/>
</dbReference>
<dbReference type="InterPro" id="IPR001646">
    <property type="entry name" value="5peptide_repeat"/>
</dbReference>
<dbReference type="PANTHER" id="PTHR34220">
    <property type="entry name" value="SENSOR HISTIDINE KINASE YPDA"/>
    <property type="match status" value="1"/>
</dbReference>
<dbReference type="EMBL" id="OCNH01000003">
    <property type="protein sequence ID" value="SOD93283.1"/>
    <property type="molecule type" value="Genomic_DNA"/>
</dbReference>
<feature type="transmembrane region" description="Helical" evidence="1">
    <location>
        <begin position="247"/>
        <end position="265"/>
    </location>
</feature>
<feature type="domain" description="Signal transduction histidine kinase internal region" evidence="2">
    <location>
        <begin position="292"/>
        <end position="371"/>
    </location>
</feature>
<reference evidence="4" key="1">
    <citation type="submission" date="2017-09" db="EMBL/GenBank/DDBJ databases">
        <authorList>
            <person name="Varghese N."/>
            <person name="Submissions S."/>
        </authorList>
    </citation>
    <scope>NUCLEOTIDE SEQUENCE [LARGE SCALE GENOMIC DNA]</scope>
    <source>
        <strain evidence="4">DSM 29961</strain>
    </source>
</reference>
<sequence length="496" mass="55534">MTREQLIGTIGKNGKRIQLRGTDLAAFDFSGLDLTGADLSFSNLGKANFRGAILRKANLSFANLNGANFANADLYEANFNFSSLENVDLSGANVEGASFNFSGRSRYRPDDAMTSQEPITLTNLLQKPGWGVFIGAFLGALLVYGCNAIIYFSNLILTAKDPIMVGLYQFLIMQNMTDGAVCFLLTWALLGWLTKQFKFAWQRHLVISLLILLSFFAINTILFMAFGEPYIRELQKRPNGIEPTANWFIYVMGDLFVANVLLYVLQQGRQLTRKLSDQELQLLNMEKLKTRAELDALQAKINPHFLYNALNSIASLVHENPDKAEEMTLLLSKLFRYSTGRDGELFASLADELEMVQTYLKVEQVRFGNRLTFSVEISNPALNELQLPQFLLQPIVENAIKHGIAKRADLGRIDVRIYEKNDELHLCVHDNGPAFPDDMSGGYGLRSIQDKLKLLYGDDARVELQNWPLKQVLVSIQLSKIKSGQAATTPDTPPNP</sequence>
<keyword evidence="1" id="KW-0812">Transmembrane</keyword>
<protein>
    <submittedName>
        <fullName evidence="3">Pentapeptide repeat-containing protein</fullName>
    </submittedName>
</protein>
<feature type="transmembrane region" description="Helical" evidence="1">
    <location>
        <begin position="172"/>
        <end position="193"/>
    </location>
</feature>
<evidence type="ECO:0000313" key="3">
    <source>
        <dbReference type="EMBL" id="SOD93283.1"/>
    </source>
</evidence>
<keyword evidence="1" id="KW-1133">Transmembrane helix</keyword>
<dbReference type="InterPro" id="IPR036890">
    <property type="entry name" value="HATPase_C_sf"/>
</dbReference>
<keyword evidence="4" id="KW-1185">Reference proteome</keyword>
<dbReference type="RefSeq" id="WP_097128397.1">
    <property type="nucleotide sequence ID" value="NZ_OCNH01000003.1"/>
</dbReference>
<dbReference type="GO" id="GO:0000155">
    <property type="term" value="F:phosphorelay sensor kinase activity"/>
    <property type="evidence" value="ECO:0007669"/>
    <property type="project" value="InterPro"/>
</dbReference>
<dbReference type="InterPro" id="IPR050640">
    <property type="entry name" value="Bact_2-comp_sensor_kinase"/>
</dbReference>
<evidence type="ECO:0000259" key="2">
    <source>
        <dbReference type="Pfam" id="PF06580"/>
    </source>
</evidence>
<dbReference type="Pfam" id="PF06580">
    <property type="entry name" value="His_kinase"/>
    <property type="match status" value="1"/>
</dbReference>
<dbReference type="GO" id="GO:0016020">
    <property type="term" value="C:membrane"/>
    <property type="evidence" value="ECO:0007669"/>
    <property type="project" value="InterPro"/>
</dbReference>
<evidence type="ECO:0000313" key="4">
    <source>
        <dbReference type="Proteomes" id="UP000219452"/>
    </source>
</evidence>
<dbReference type="InterPro" id="IPR010559">
    <property type="entry name" value="Sig_transdc_His_kin_internal"/>
</dbReference>
<dbReference type="Pfam" id="PF00805">
    <property type="entry name" value="Pentapeptide"/>
    <property type="match status" value="2"/>
</dbReference>
<dbReference type="PANTHER" id="PTHR34220:SF7">
    <property type="entry name" value="SENSOR HISTIDINE KINASE YPDA"/>
    <property type="match status" value="1"/>
</dbReference>
<proteinExistence type="predicted"/>
<feature type="transmembrane region" description="Helical" evidence="1">
    <location>
        <begin position="205"/>
        <end position="227"/>
    </location>
</feature>
<dbReference type="SUPFAM" id="SSF55874">
    <property type="entry name" value="ATPase domain of HSP90 chaperone/DNA topoisomerase II/histidine kinase"/>
    <property type="match status" value="1"/>
</dbReference>
<accession>A0A286GCN1</accession>
<evidence type="ECO:0000256" key="1">
    <source>
        <dbReference type="SAM" id="Phobius"/>
    </source>
</evidence>
<keyword evidence="1" id="KW-0472">Membrane</keyword>